<dbReference type="AlphaFoldDB" id="I1BGK7"/>
<dbReference type="VEuPathDB" id="FungiDB:RO3G_00041"/>
<dbReference type="EMBL" id="CH476732">
    <property type="protein sequence ID" value="EIE75337.1"/>
    <property type="molecule type" value="Genomic_DNA"/>
</dbReference>
<gene>
    <name evidence="1" type="ORF">RO3G_00041</name>
</gene>
<dbReference type="Proteomes" id="UP000009138">
    <property type="component" value="Unassembled WGS sequence"/>
</dbReference>
<name>I1BGK7_RHIO9</name>
<reference evidence="1 2" key="1">
    <citation type="journal article" date="2009" name="PLoS Genet.">
        <title>Genomic analysis of the basal lineage fungus Rhizopus oryzae reveals a whole-genome duplication.</title>
        <authorList>
            <person name="Ma L.-J."/>
            <person name="Ibrahim A.S."/>
            <person name="Skory C."/>
            <person name="Grabherr M.G."/>
            <person name="Burger G."/>
            <person name="Butler M."/>
            <person name="Elias M."/>
            <person name="Idnurm A."/>
            <person name="Lang B.F."/>
            <person name="Sone T."/>
            <person name="Abe A."/>
            <person name="Calvo S.E."/>
            <person name="Corrochano L.M."/>
            <person name="Engels R."/>
            <person name="Fu J."/>
            <person name="Hansberg W."/>
            <person name="Kim J.-M."/>
            <person name="Kodira C.D."/>
            <person name="Koehrsen M.J."/>
            <person name="Liu B."/>
            <person name="Miranda-Saavedra D."/>
            <person name="O'Leary S."/>
            <person name="Ortiz-Castellanos L."/>
            <person name="Poulter R."/>
            <person name="Rodriguez-Romero J."/>
            <person name="Ruiz-Herrera J."/>
            <person name="Shen Y.-Q."/>
            <person name="Zeng Q."/>
            <person name="Galagan J."/>
            <person name="Birren B.W."/>
            <person name="Cuomo C.A."/>
            <person name="Wickes B.L."/>
        </authorList>
    </citation>
    <scope>NUCLEOTIDE SEQUENCE [LARGE SCALE GENOMIC DNA]</scope>
    <source>
        <strain evidence="2">RA 99-880 / ATCC MYA-4621 / FGSC 9543 / NRRL 43880</strain>
    </source>
</reference>
<evidence type="ECO:0000313" key="2">
    <source>
        <dbReference type="Proteomes" id="UP000009138"/>
    </source>
</evidence>
<dbReference type="GeneID" id="93607013"/>
<organism evidence="1 2">
    <name type="scientific">Rhizopus delemar (strain RA 99-880 / ATCC MYA-4621 / FGSC 9543 / NRRL 43880)</name>
    <name type="common">Mucormycosis agent</name>
    <name type="synonym">Rhizopus arrhizus var. delemar</name>
    <dbReference type="NCBI Taxonomy" id="246409"/>
    <lineage>
        <taxon>Eukaryota</taxon>
        <taxon>Fungi</taxon>
        <taxon>Fungi incertae sedis</taxon>
        <taxon>Mucoromycota</taxon>
        <taxon>Mucoromycotina</taxon>
        <taxon>Mucoromycetes</taxon>
        <taxon>Mucorales</taxon>
        <taxon>Mucorineae</taxon>
        <taxon>Rhizopodaceae</taxon>
        <taxon>Rhizopus</taxon>
    </lineage>
</organism>
<dbReference type="InParanoid" id="I1BGK7"/>
<protein>
    <submittedName>
        <fullName evidence="1">Uncharacterized protein</fullName>
    </submittedName>
</protein>
<evidence type="ECO:0000313" key="1">
    <source>
        <dbReference type="EMBL" id="EIE75337.1"/>
    </source>
</evidence>
<dbReference type="RefSeq" id="XP_067510733.1">
    <property type="nucleotide sequence ID" value="XM_067654632.1"/>
</dbReference>
<proteinExistence type="predicted"/>
<sequence>MFCTSLLSKLSTLPNLYSRFNYQVWRCFLGASQASLQRFSASHYARAIF</sequence>
<accession>I1BGK7</accession>
<keyword evidence="2" id="KW-1185">Reference proteome</keyword>